<evidence type="ECO:0000313" key="3">
    <source>
        <dbReference type="Proteomes" id="UP000284531"/>
    </source>
</evidence>
<keyword evidence="1" id="KW-0732">Signal</keyword>
<keyword evidence="3" id="KW-1185">Reference proteome</keyword>
<gene>
    <name evidence="2" type="ORF">BXY64_2346</name>
</gene>
<dbReference type="EMBL" id="RAPQ01000009">
    <property type="protein sequence ID" value="RKE02258.1"/>
    <property type="molecule type" value="Genomic_DNA"/>
</dbReference>
<dbReference type="SUPFAM" id="SSF49464">
    <property type="entry name" value="Carboxypeptidase regulatory domain-like"/>
    <property type="match status" value="1"/>
</dbReference>
<evidence type="ECO:0000313" key="2">
    <source>
        <dbReference type="EMBL" id="RKE02258.1"/>
    </source>
</evidence>
<sequence length="363" mass="41636">MKNLICIISCLLVITTSIHAQNKQQQISGKVVDSKTKTPLINVEVFVSGTTIGTTTNDKGEFKLNSPVVPCHIGLLHVAYQPLVLTISDNSFLNIELSKKTRNIHEVQVKAKNKRRANLRIFNKYFLYHAEKSQVKILNDSVLRFKKDEYDFHAFCNSPLIIENKHLGYQIKILIKDFHVCKKDKVGGKKISLNKFTENALFKLQAFYYYQDINTRDTIERTLIKKNRRKHYYGSLRHFLGSLYSNELGKNGFSLQSIPNSGKDAFTLTSGNDQLKRYKFMAEKVKVTYHEDFAHRPVHPEQIQGSYATWPTTFISLGHEFEIRPNGTSTNLNFEIHGSMGQRSLANTLPDNYIPESNPDFNL</sequence>
<dbReference type="Pfam" id="PF13715">
    <property type="entry name" value="CarbopepD_reg_2"/>
    <property type="match status" value="1"/>
</dbReference>
<keyword evidence="2" id="KW-0645">Protease</keyword>
<dbReference type="InterPro" id="IPR008969">
    <property type="entry name" value="CarboxyPept-like_regulatory"/>
</dbReference>
<protein>
    <submittedName>
        <fullName evidence="2">Carboxypeptidase-like protein</fullName>
    </submittedName>
</protein>
<dbReference type="GO" id="GO:0004180">
    <property type="term" value="F:carboxypeptidase activity"/>
    <property type="evidence" value="ECO:0007669"/>
    <property type="project" value="UniProtKB-KW"/>
</dbReference>
<evidence type="ECO:0000256" key="1">
    <source>
        <dbReference type="SAM" id="SignalP"/>
    </source>
</evidence>
<dbReference type="Gene3D" id="2.60.40.1120">
    <property type="entry name" value="Carboxypeptidase-like, regulatory domain"/>
    <property type="match status" value="1"/>
</dbReference>
<organism evidence="2 3">
    <name type="scientific">Marinifilum flexuosum</name>
    <dbReference type="NCBI Taxonomy" id="1117708"/>
    <lineage>
        <taxon>Bacteria</taxon>
        <taxon>Pseudomonadati</taxon>
        <taxon>Bacteroidota</taxon>
        <taxon>Bacteroidia</taxon>
        <taxon>Marinilabiliales</taxon>
        <taxon>Marinifilaceae</taxon>
    </lineage>
</organism>
<dbReference type="OrthoDB" id="9812892at2"/>
<feature type="signal peptide" evidence="1">
    <location>
        <begin position="1"/>
        <end position="20"/>
    </location>
</feature>
<keyword evidence="2" id="KW-0121">Carboxypeptidase</keyword>
<dbReference type="AlphaFoldDB" id="A0A419X3G6"/>
<feature type="chain" id="PRO_5019129103" evidence="1">
    <location>
        <begin position="21"/>
        <end position="363"/>
    </location>
</feature>
<dbReference type="Proteomes" id="UP000284531">
    <property type="component" value="Unassembled WGS sequence"/>
</dbReference>
<reference evidence="2 3" key="1">
    <citation type="submission" date="2018-09" db="EMBL/GenBank/DDBJ databases">
        <title>Genomic Encyclopedia of Archaeal and Bacterial Type Strains, Phase II (KMG-II): from individual species to whole genera.</title>
        <authorList>
            <person name="Goeker M."/>
        </authorList>
    </citation>
    <scope>NUCLEOTIDE SEQUENCE [LARGE SCALE GENOMIC DNA]</scope>
    <source>
        <strain evidence="2 3">DSM 21950</strain>
    </source>
</reference>
<comment type="caution">
    <text evidence="2">The sequence shown here is derived from an EMBL/GenBank/DDBJ whole genome shotgun (WGS) entry which is preliminary data.</text>
</comment>
<name>A0A419X3G6_9BACT</name>
<proteinExistence type="predicted"/>
<dbReference type="RefSeq" id="WP_120240141.1">
    <property type="nucleotide sequence ID" value="NZ_RAPQ01000009.1"/>
</dbReference>
<keyword evidence="2" id="KW-0378">Hydrolase</keyword>
<accession>A0A419X3G6</accession>